<evidence type="ECO:0000259" key="1">
    <source>
        <dbReference type="Pfam" id="PF05225"/>
    </source>
</evidence>
<dbReference type="AlphaFoldDB" id="A0AAV4JP02"/>
<sequence>MAMAVSAVKEKRMTLKQATIEFNVPMSTVWDKVTDRVPLVPKRRTVLTAEKEGKIKDMIITSSRRGNGKTKQELQRINYYTKGVEHGRKIDHFPRQQARI</sequence>
<feature type="domain" description="HTH psq-type" evidence="1">
    <location>
        <begin position="1"/>
        <end position="33"/>
    </location>
</feature>
<protein>
    <recommendedName>
        <fullName evidence="1">HTH psq-type domain-containing protein</fullName>
    </recommendedName>
</protein>
<dbReference type="Gene3D" id="1.10.10.60">
    <property type="entry name" value="Homeodomain-like"/>
    <property type="match status" value="1"/>
</dbReference>
<dbReference type="GO" id="GO:0003677">
    <property type="term" value="F:DNA binding"/>
    <property type="evidence" value="ECO:0007669"/>
    <property type="project" value="InterPro"/>
</dbReference>
<keyword evidence="3" id="KW-1185">Reference proteome</keyword>
<dbReference type="EMBL" id="BMAT01010226">
    <property type="protein sequence ID" value="GFS22692.1"/>
    <property type="molecule type" value="Genomic_DNA"/>
</dbReference>
<reference evidence="2 3" key="1">
    <citation type="journal article" date="2021" name="Elife">
        <title>Chloroplast acquisition without the gene transfer in kleptoplastic sea slugs, Plakobranchus ocellatus.</title>
        <authorList>
            <person name="Maeda T."/>
            <person name="Takahashi S."/>
            <person name="Yoshida T."/>
            <person name="Shimamura S."/>
            <person name="Takaki Y."/>
            <person name="Nagai Y."/>
            <person name="Toyoda A."/>
            <person name="Suzuki Y."/>
            <person name="Arimoto A."/>
            <person name="Ishii H."/>
            <person name="Satoh N."/>
            <person name="Nishiyama T."/>
            <person name="Hasebe M."/>
            <person name="Maruyama T."/>
            <person name="Minagawa J."/>
            <person name="Obokata J."/>
            <person name="Shigenobu S."/>
        </authorList>
    </citation>
    <scope>NUCLEOTIDE SEQUENCE [LARGE SCALE GENOMIC DNA]</scope>
</reference>
<dbReference type="SUPFAM" id="SSF46689">
    <property type="entry name" value="Homeodomain-like"/>
    <property type="match status" value="1"/>
</dbReference>
<name>A0AAV4JP02_9GAST</name>
<accession>A0AAV4JP02</accession>
<proteinExistence type="predicted"/>
<dbReference type="InterPro" id="IPR007889">
    <property type="entry name" value="HTH_Psq"/>
</dbReference>
<dbReference type="InterPro" id="IPR009057">
    <property type="entry name" value="Homeodomain-like_sf"/>
</dbReference>
<evidence type="ECO:0000313" key="2">
    <source>
        <dbReference type="EMBL" id="GFS22692.1"/>
    </source>
</evidence>
<organism evidence="2 3">
    <name type="scientific">Elysia marginata</name>
    <dbReference type="NCBI Taxonomy" id="1093978"/>
    <lineage>
        <taxon>Eukaryota</taxon>
        <taxon>Metazoa</taxon>
        <taxon>Spiralia</taxon>
        <taxon>Lophotrochozoa</taxon>
        <taxon>Mollusca</taxon>
        <taxon>Gastropoda</taxon>
        <taxon>Heterobranchia</taxon>
        <taxon>Euthyneura</taxon>
        <taxon>Panpulmonata</taxon>
        <taxon>Sacoglossa</taxon>
        <taxon>Placobranchoidea</taxon>
        <taxon>Plakobranchidae</taxon>
        <taxon>Elysia</taxon>
    </lineage>
</organism>
<evidence type="ECO:0000313" key="3">
    <source>
        <dbReference type="Proteomes" id="UP000762676"/>
    </source>
</evidence>
<dbReference type="Proteomes" id="UP000762676">
    <property type="component" value="Unassembled WGS sequence"/>
</dbReference>
<comment type="caution">
    <text evidence="2">The sequence shown here is derived from an EMBL/GenBank/DDBJ whole genome shotgun (WGS) entry which is preliminary data.</text>
</comment>
<gene>
    <name evidence="2" type="ORF">ElyMa_005114800</name>
</gene>
<dbReference type="Pfam" id="PF05225">
    <property type="entry name" value="HTH_psq"/>
    <property type="match status" value="1"/>
</dbReference>